<evidence type="ECO:0000256" key="1">
    <source>
        <dbReference type="ARBA" id="ARBA00005568"/>
    </source>
</evidence>
<dbReference type="AlphaFoldDB" id="A0A1G6I3Z9"/>
<dbReference type="InterPro" id="IPR005000">
    <property type="entry name" value="Aldolase/citrate-lyase_domain"/>
</dbReference>
<dbReference type="PANTHER" id="PTHR30502">
    <property type="entry name" value="2-KETO-3-DEOXY-L-RHAMNONATE ALDOLASE"/>
    <property type="match status" value="1"/>
</dbReference>
<dbReference type="PANTHER" id="PTHR30502:SF0">
    <property type="entry name" value="PHOSPHOENOLPYRUVATE CARBOXYLASE FAMILY PROTEIN"/>
    <property type="match status" value="1"/>
</dbReference>
<dbReference type="InterPro" id="IPR015813">
    <property type="entry name" value="Pyrv/PenolPyrv_kinase-like_dom"/>
</dbReference>
<dbReference type="Pfam" id="PF03328">
    <property type="entry name" value="HpcH_HpaI"/>
    <property type="match status" value="1"/>
</dbReference>
<reference evidence="6" key="1">
    <citation type="submission" date="2016-10" db="EMBL/GenBank/DDBJ databases">
        <authorList>
            <person name="Varghese N."/>
            <person name="Submissions S."/>
        </authorList>
    </citation>
    <scope>NUCLEOTIDE SEQUENCE [LARGE SCALE GENOMIC DNA]</scope>
    <source>
        <strain evidence="6">CGMCC 1.9108</strain>
    </source>
</reference>
<evidence type="ECO:0000313" key="5">
    <source>
        <dbReference type="EMBL" id="SDC00456.1"/>
    </source>
</evidence>
<dbReference type="OrthoDB" id="9802624at2"/>
<keyword evidence="2" id="KW-0479">Metal-binding</keyword>
<protein>
    <submittedName>
        <fullName evidence="5">2-keto-3-deoxy-L-rhamnonate aldolase RhmA</fullName>
    </submittedName>
</protein>
<dbReference type="GO" id="GO:0016832">
    <property type="term" value="F:aldehyde-lyase activity"/>
    <property type="evidence" value="ECO:0007669"/>
    <property type="project" value="TreeGrafter"/>
</dbReference>
<dbReference type="STRING" id="639004.SAMN04488239_1013"/>
<dbReference type="GO" id="GO:0005737">
    <property type="term" value="C:cytoplasm"/>
    <property type="evidence" value="ECO:0007669"/>
    <property type="project" value="TreeGrafter"/>
</dbReference>
<name>A0A1G6I3Z9_9RHOB</name>
<dbReference type="SUPFAM" id="SSF51621">
    <property type="entry name" value="Phosphoenolpyruvate/pyruvate domain"/>
    <property type="match status" value="1"/>
</dbReference>
<evidence type="ECO:0000259" key="4">
    <source>
        <dbReference type="Pfam" id="PF03328"/>
    </source>
</evidence>
<dbReference type="Proteomes" id="UP000199628">
    <property type="component" value="Unassembled WGS sequence"/>
</dbReference>
<accession>A0A1G6I3Z9</accession>
<evidence type="ECO:0000313" key="6">
    <source>
        <dbReference type="Proteomes" id="UP000199628"/>
    </source>
</evidence>
<keyword evidence="3" id="KW-0456">Lyase</keyword>
<evidence type="ECO:0000256" key="3">
    <source>
        <dbReference type="ARBA" id="ARBA00023239"/>
    </source>
</evidence>
<dbReference type="GO" id="GO:0046872">
    <property type="term" value="F:metal ion binding"/>
    <property type="evidence" value="ECO:0007669"/>
    <property type="project" value="UniProtKB-KW"/>
</dbReference>
<dbReference type="Gene3D" id="3.20.20.60">
    <property type="entry name" value="Phosphoenolpyruvate-binding domains"/>
    <property type="match status" value="1"/>
</dbReference>
<evidence type="ECO:0000256" key="2">
    <source>
        <dbReference type="ARBA" id="ARBA00022723"/>
    </source>
</evidence>
<dbReference type="InterPro" id="IPR040442">
    <property type="entry name" value="Pyrv_kinase-like_dom_sf"/>
</dbReference>
<keyword evidence="6" id="KW-1185">Reference proteome</keyword>
<proteinExistence type="inferred from homology"/>
<organism evidence="5 6">
    <name type="scientific">Ruegeria marina</name>
    <dbReference type="NCBI Taxonomy" id="639004"/>
    <lineage>
        <taxon>Bacteria</taxon>
        <taxon>Pseudomonadati</taxon>
        <taxon>Pseudomonadota</taxon>
        <taxon>Alphaproteobacteria</taxon>
        <taxon>Rhodobacterales</taxon>
        <taxon>Roseobacteraceae</taxon>
        <taxon>Ruegeria</taxon>
    </lineage>
</organism>
<dbReference type="InterPro" id="IPR050251">
    <property type="entry name" value="HpcH-HpaI_aldolase"/>
</dbReference>
<dbReference type="RefSeq" id="WP_093026669.1">
    <property type="nucleotide sequence ID" value="NZ_FMZV01000001.1"/>
</dbReference>
<sequence>MTPNARFKARLIAREPLVGCFVKTPHPIVVEVLGAGPLDFLILDGEHSPFDRAAIDACMLAARAVGCAVLVRVPNDDPSTILGVLDCGAAGVVAPHVTSVEQARKLARSMHYVAGGRGIAGTTRAGGYGVRPLTEHRKASSAEVSLICQIEDREGVDCYDGIAAVDGVDALFVGRADLSVSYGLDDFAAPETAKICGDVLSAKGAATGLYCAPGEDPGPWRACGASFFVTGSDHSLLQHGAKALKASFTPANKTTGET</sequence>
<gene>
    <name evidence="5" type="ORF">SAMN04488239_1013</name>
</gene>
<feature type="domain" description="HpcH/HpaI aldolase/citrate lyase" evidence="4">
    <location>
        <begin position="18"/>
        <end position="237"/>
    </location>
</feature>
<comment type="similarity">
    <text evidence="1">Belongs to the HpcH/HpaI aldolase family.</text>
</comment>
<dbReference type="EMBL" id="FMZV01000001">
    <property type="protein sequence ID" value="SDC00456.1"/>
    <property type="molecule type" value="Genomic_DNA"/>
</dbReference>